<feature type="non-terminal residue" evidence="1">
    <location>
        <position position="185"/>
    </location>
</feature>
<gene>
    <name evidence="1" type="ORF">S06H3_60574</name>
</gene>
<name>X1QSG9_9ZZZZ</name>
<dbReference type="EMBL" id="BARV01039540">
    <property type="protein sequence ID" value="GAI57761.1"/>
    <property type="molecule type" value="Genomic_DNA"/>
</dbReference>
<evidence type="ECO:0000313" key="1">
    <source>
        <dbReference type="EMBL" id="GAI57761.1"/>
    </source>
</evidence>
<accession>X1QSG9</accession>
<sequence>INNRPFGSFIAAETGKVQDIQYNNVTGFATVTVADINVQVGDMVRMSDIQLRCSDEYAGITTTFFPDNTRQEGQYFTVDNRLDDDSFETFIGVSSIAHTYNRGGNVYRYRQTVNDVTYTKTTGVTSIRSVDHGFNVGDTVELGDIKFDCPVFTPDYIIENFQYNNFTGLSTVTTVLDNDIEVGEL</sequence>
<comment type="caution">
    <text evidence="1">The sequence shown here is derived from an EMBL/GenBank/DDBJ whole genome shotgun (WGS) entry which is preliminary data.</text>
</comment>
<feature type="non-terminal residue" evidence="1">
    <location>
        <position position="1"/>
    </location>
</feature>
<dbReference type="AlphaFoldDB" id="X1QSG9"/>
<proteinExistence type="predicted"/>
<reference evidence="1" key="1">
    <citation type="journal article" date="2014" name="Front. Microbiol.">
        <title>High frequency of phylogenetically diverse reductive dehalogenase-homologous genes in deep subseafloor sedimentary metagenomes.</title>
        <authorList>
            <person name="Kawai M."/>
            <person name="Futagami T."/>
            <person name="Toyoda A."/>
            <person name="Takaki Y."/>
            <person name="Nishi S."/>
            <person name="Hori S."/>
            <person name="Arai W."/>
            <person name="Tsubouchi T."/>
            <person name="Morono Y."/>
            <person name="Uchiyama I."/>
            <person name="Ito T."/>
            <person name="Fujiyama A."/>
            <person name="Inagaki F."/>
            <person name="Takami H."/>
        </authorList>
    </citation>
    <scope>NUCLEOTIDE SEQUENCE</scope>
    <source>
        <strain evidence="1">Expedition CK06-06</strain>
    </source>
</reference>
<organism evidence="1">
    <name type="scientific">marine sediment metagenome</name>
    <dbReference type="NCBI Taxonomy" id="412755"/>
    <lineage>
        <taxon>unclassified sequences</taxon>
        <taxon>metagenomes</taxon>
        <taxon>ecological metagenomes</taxon>
    </lineage>
</organism>
<protein>
    <submittedName>
        <fullName evidence="1">Uncharacterized protein</fullName>
    </submittedName>
</protein>